<feature type="region of interest" description="Disordered" evidence="1">
    <location>
        <begin position="334"/>
        <end position="361"/>
    </location>
</feature>
<dbReference type="FunFam" id="3.40.50.1000:FF:000257">
    <property type="entry name" value="Haloacid dehalogenase-like hydrolase (HAD) superfamily protein"/>
    <property type="match status" value="1"/>
</dbReference>
<proteinExistence type="predicted"/>
<dbReference type="InterPro" id="IPR050365">
    <property type="entry name" value="TIM50"/>
</dbReference>
<dbReference type="PROSITE" id="PS50969">
    <property type="entry name" value="FCP1"/>
    <property type="match status" value="1"/>
</dbReference>
<protein>
    <recommendedName>
        <fullName evidence="2">FCP1 homology domain-containing protein</fullName>
    </recommendedName>
</protein>
<feature type="region of interest" description="Disordered" evidence="1">
    <location>
        <begin position="169"/>
        <end position="202"/>
    </location>
</feature>
<evidence type="ECO:0000313" key="4">
    <source>
        <dbReference type="Proteomes" id="UP000657918"/>
    </source>
</evidence>
<feature type="region of interest" description="Disordered" evidence="1">
    <location>
        <begin position="414"/>
        <end position="444"/>
    </location>
</feature>
<feature type="compositionally biased region" description="Basic residues" evidence="1">
    <location>
        <begin position="575"/>
        <end position="585"/>
    </location>
</feature>
<sequence>MDMIMEALEVPTSRKRKLRERNTSRNNQQDSDAAHKQAEGDDLTSTCNLNNVSTVCLSDESNRETVFLSDNSETKLVNEGMETVKKALEVPSLRKRKARKRIKRKNNQQDSDPAHKQVEESGMLSTCDLSNVSTACLSDEGNREAVFLSDNGETKLVNEGMETVTEILEVPSLQNRKARKRSKRKNKQQGSDPAHKQAEESGMLSTCNLNNVSTVCLSDESNKEAVFLSDNGEAKVVNEGMETVMEALEVPSLQKRKASKRSKKKNKQQGSDPAHMQAEESGMLGTCDLNNVSTACSDESNREAVFLPDNGEAKLVNEGLETVTEALEVLALRKRKARKRSKKKNKQQGSDPAHKQAEESGMLSTCDLNNVSTACLSDESNREAVFLSDNGEAKLVNEGMETVTEALEVLALRKRKARKRSKKKNKQQGSDPAHKQAEESGLLSTSNLNNVSTVCLSDESNREAIFLSVNGEAKLVNEGMGTTKEAPEVPSMQKRKARRRNKRRNNQQDSDPAHKQVEEGGMLSSYNLNSMSTACLSDETDREVVFLSDKGETELVNKGMETTKESSEVPSLQKTKARRRNRRGNNRQDNETSSVSHAICGKENVPPESLSCLLEITPICPVRKKLLILDINGVLVDIVSSPPKGHIADIKIAKRAIFRRPFCFDFLKFCFERFEVGIWSSRTRKNVDSVVEFAMGDMKEKLLFCWDLSKCTATQFRTLENKHKPLVFKELRRIWEKDDSELPWEKGDYSESNTVLLDDSPYKALLNPEHTAIFPYPYQFQNRNDNSLGAGGDIRVYLEELAAADNVQEFVKHHPFGQRAISQGSPNWGFFLKAIRSVCPVQVTG</sequence>
<keyword evidence="4" id="KW-1185">Reference proteome</keyword>
<gene>
    <name evidence="3" type="ORF">SADUNF_Sadunf04G0072600</name>
</gene>
<feature type="region of interest" description="Disordered" evidence="1">
    <location>
        <begin position="247"/>
        <end position="277"/>
    </location>
</feature>
<feature type="compositionally biased region" description="Basic residues" evidence="1">
    <location>
        <begin position="414"/>
        <end position="426"/>
    </location>
</feature>
<dbReference type="PANTHER" id="PTHR12210">
    <property type="entry name" value="DULLARD PROTEIN PHOSPHATASE"/>
    <property type="match status" value="1"/>
</dbReference>
<dbReference type="Proteomes" id="UP000657918">
    <property type="component" value="Chromosome 4"/>
</dbReference>
<evidence type="ECO:0000256" key="1">
    <source>
        <dbReference type="SAM" id="MobiDB-lite"/>
    </source>
</evidence>
<dbReference type="Pfam" id="PF03031">
    <property type="entry name" value="NIF"/>
    <property type="match status" value="1"/>
</dbReference>
<dbReference type="OrthoDB" id="1711508at2759"/>
<reference evidence="3 4" key="1">
    <citation type="submission" date="2020-10" db="EMBL/GenBank/DDBJ databases">
        <title>Plant Genome Project.</title>
        <authorList>
            <person name="Zhang R.-G."/>
        </authorList>
    </citation>
    <scope>NUCLEOTIDE SEQUENCE [LARGE SCALE GENOMIC DNA]</scope>
    <source>
        <strain evidence="3">FAFU-HL-1</strain>
        <tissue evidence="3">Leaf</tissue>
    </source>
</reference>
<feature type="region of interest" description="Disordered" evidence="1">
    <location>
        <begin position="1"/>
        <end position="45"/>
    </location>
</feature>
<feature type="region of interest" description="Disordered" evidence="1">
    <location>
        <begin position="94"/>
        <end position="122"/>
    </location>
</feature>
<feature type="compositionally biased region" description="Basic residues" evidence="1">
    <location>
        <begin position="176"/>
        <end position="187"/>
    </location>
</feature>
<dbReference type="InterPro" id="IPR036412">
    <property type="entry name" value="HAD-like_sf"/>
</dbReference>
<dbReference type="AlphaFoldDB" id="A0A835K8M2"/>
<dbReference type="EMBL" id="JADGMS010000004">
    <property type="protein sequence ID" value="KAF9684003.1"/>
    <property type="molecule type" value="Genomic_DNA"/>
</dbReference>
<dbReference type="SUPFAM" id="SSF56784">
    <property type="entry name" value="HAD-like"/>
    <property type="match status" value="1"/>
</dbReference>
<feature type="compositionally biased region" description="Basic residues" evidence="1">
    <location>
        <begin position="334"/>
        <end position="346"/>
    </location>
</feature>
<feature type="region of interest" description="Disordered" evidence="1">
    <location>
        <begin position="478"/>
        <end position="521"/>
    </location>
</feature>
<feature type="region of interest" description="Disordered" evidence="1">
    <location>
        <begin position="556"/>
        <end position="597"/>
    </location>
</feature>
<dbReference type="SMART" id="SM00577">
    <property type="entry name" value="CPDc"/>
    <property type="match status" value="1"/>
</dbReference>
<feature type="compositionally biased region" description="Basic and acidic residues" evidence="1">
    <location>
        <begin position="556"/>
        <end position="567"/>
    </location>
</feature>
<name>A0A835K8M2_9ROSI</name>
<feature type="compositionally biased region" description="Basic residues" evidence="1">
    <location>
        <begin position="493"/>
        <end position="505"/>
    </location>
</feature>
<dbReference type="InterPro" id="IPR023214">
    <property type="entry name" value="HAD_sf"/>
</dbReference>
<evidence type="ECO:0000313" key="3">
    <source>
        <dbReference type="EMBL" id="KAF9684003.1"/>
    </source>
</evidence>
<feature type="compositionally biased region" description="Basic residues" evidence="1">
    <location>
        <begin position="254"/>
        <end position="267"/>
    </location>
</feature>
<dbReference type="Gene3D" id="3.40.50.1000">
    <property type="entry name" value="HAD superfamily/HAD-like"/>
    <property type="match status" value="1"/>
</dbReference>
<feature type="domain" description="FCP1 homology" evidence="2">
    <location>
        <begin position="620"/>
        <end position="801"/>
    </location>
</feature>
<comment type="caution">
    <text evidence="3">The sequence shown here is derived from an EMBL/GenBank/DDBJ whole genome shotgun (WGS) entry which is preliminary data.</text>
</comment>
<accession>A0A835K8M2</accession>
<dbReference type="InterPro" id="IPR004274">
    <property type="entry name" value="FCP1_dom"/>
</dbReference>
<organism evidence="3 4">
    <name type="scientific">Salix dunnii</name>
    <dbReference type="NCBI Taxonomy" id="1413687"/>
    <lineage>
        <taxon>Eukaryota</taxon>
        <taxon>Viridiplantae</taxon>
        <taxon>Streptophyta</taxon>
        <taxon>Embryophyta</taxon>
        <taxon>Tracheophyta</taxon>
        <taxon>Spermatophyta</taxon>
        <taxon>Magnoliopsida</taxon>
        <taxon>eudicotyledons</taxon>
        <taxon>Gunneridae</taxon>
        <taxon>Pentapetalae</taxon>
        <taxon>rosids</taxon>
        <taxon>fabids</taxon>
        <taxon>Malpighiales</taxon>
        <taxon>Salicaceae</taxon>
        <taxon>Saliceae</taxon>
        <taxon>Salix</taxon>
    </lineage>
</organism>
<evidence type="ECO:0000259" key="2">
    <source>
        <dbReference type="PROSITE" id="PS50969"/>
    </source>
</evidence>
<feature type="compositionally biased region" description="Basic residues" evidence="1">
    <location>
        <begin position="94"/>
        <end position="106"/>
    </location>
</feature>